<evidence type="ECO:0000313" key="7">
    <source>
        <dbReference type="EnsemblMetazoa" id="Aqu2.1.29971_001"/>
    </source>
</evidence>
<feature type="transmembrane region" description="Helical" evidence="5">
    <location>
        <begin position="29"/>
        <end position="51"/>
    </location>
</feature>
<dbReference type="PANTHER" id="PTHR23112">
    <property type="entry name" value="G PROTEIN-COUPLED RECEPTOR 157-RELATED"/>
    <property type="match status" value="1"/>
</dbReference>
<sequence>MVGNTSTFPTVANVTVMAPFTPDKALRSVLGVTCCLSILGSLAVILTYFCFKSLRTTPRLVLVHLSFMDMGVGLANLVGLCVNFDSYYFPHPSSPDSYEFGLPKLNNVSGVIHYSCIVQGFAAIYFTLGSFLWTISMAVYLYLRIVHNQLPGAARRALFLCTIISYTLPIGVVMWEGLTRRLGYSPFSSEGWCGNQLIDLSTGKRQVLMDFFGYQVWVLIIFIIVPVLYVSALSFICQELKKTRSQFGIARDLYKKALHKIDYKLLLIPVAFLLLRIWSQIDVAIYVYIKTSLPTFWHGLFTYLSGIGDSGQGFVNAILFVVLTKKVRAKLFPCCKRLRKEEDETSSIKKPLEGNSAKYGLQYKSTSRLNSFSPMS</sequence>
<feature type="transmembrane region" description="Helical" evidence="5">
    <location>
        <begin position="155"/>
        <end position="175"/>
    </location>
</feature>
<dbReference type="Pfam" id="PF00002">
    <property type="entry name" value="7tm_2"/>
    <property type="match status" value="1"/>
</dbReference>
<dbReference type="GO" id="GO:0005886">
    <property type="term" value="C:plasma membrane"/>
    <property type="evidence" value="ECO:0007669"/>
    <property type="project" value="TreeGrafter"/>
</dbReference>
<evidence type="ECO:0000256" key="3">
    <source>
        <dbReference type="ARBA" id="ARBA00022989"/>
    </source>
</evidence>
<reference evidence="8" key="1">
    <citation type="journal article" date="2010" name="Nature">
        <title>The Amphimedon queenslandica genome and the evolution of animal complexity.</title>
        <authorList>
            <person name="Srivastava M."/>
            <person name="Simakov O."/>
            <person name="Chapman J."/>
            <person name="Fahey B."/>
            <person name="Gauthier M.E."/>
            <person name="Mitros T."/>
            <person name="Richards G.S."/>
            <person name="Conaco C."/>
            <person name="Dacre M."/>
            <person name="Hellsten U."/>
            <person name="Larroux C."/>
            <person name="Putnam N.H."/>
            <person name="Stanke M."/>
            <person name="Adamska M."/>
            <person name="Darling A."/>
            <person name="Degnan S.M."/>
            <person name="Oakley T.H."/>
            <person name="Plachetzki D.C."/>
            <person name="Zhai Y."/>
            <person name="Adamski M."/>
            <person name="Calcino A."/>
            <person name="Cummins S.F."/>
            <person name="Goodstein D.M."/>
            <person name="Harris C."/>
            <person name="Jackson D.J."/>
            <person name="Leys S.P."/>
            <person name="Shu S."/>
            <person name="Woodcroft B.J."/>
            <person name="Vervoort M."/>
            <person name="Kosik K.S."/>
            <person name="Manning G."/>
            <person name="Degnan B.M."/>
            <person name="Rokhsar D.S."/>
        </authorList>
    </citation>
    <scope>NUCLEOTIDE SEQUENCE [LARGE SCALE GENOMIC DNA]</scope>
</reference>
<dbReference type="InterPro" id="IPR017981">
    <property type="entry name" value="GPCR_2-like_7TM"/>
</dbReference>
<protein>
    <recommendedName>
        <fullName evidence="6">G-protein coupled receptors family 2 profile 2 domain-containing protein</fullName>
    </recommendedName>
</protein>
<organism evidence="7">
    <name type="scientific">Amphimedon queenslandica</name>
    <name type="common">Sponge</name>
    <dbReference type="NCBI Taxonomy" id="400682"/>
    <lineage>
        <taxon>Eukaryota</taxon>
        <taxon>Metazoa</taxon>
        <taxon>Porifera</taxon>
        <taxon>Demospongiae</taxon>
        <taxon>Heteroscleromorpha</taxon>
        <taxon>Haplosclerida</taxon>
        <taxon>Niphatidae</taxon>
        <taxon>Amphimedon</taxon>
    </lineage>
</organism>
<dbReference type="STRING" id="400682.A0A1X7UQN1"/>
<keyword evidence="3 5" id="KW-1133">Transmembrane helix</keyword>
<dbReference type="GO" id="GO:0007166">
    <property type="term" value="P:cell surface receptor signaling pathway"/>
    <property type="evidence" value="ECO:0007669"/>
    <property type="project" value="InterPro"/>
</dbReference>
<evidence type="ECO:0000256" key="4">
    <source>
        <dbReference type="ARBA" id="ARBA00023136"/>
    </source>
</evidence>
<feature type="transmembrane region" description="Helical" evidence="5">
    <location>
        <begin position="110"/>
        <end position="143"/>
    </location>
</feature>
<dbReference type="PANTHER" id="PTHR23112:SF47">
    <property type="entry name" value="G-PROTEIN COUPLED RECEPTOR 157"/>
    <property type="match status" value="1"/>
</dbReference>
<dbReference type="KEGG" id="aqu:105312979"/>
<evidence type="ECO:0000256" key="2">
    <source>
        <dbReference type="ARBA" id="ARBA00022692"/>
    </source>
</evidence>
<dbReference type="InterPro" id="IPR000832">
    <property type="entry name" value="GPCR_2_secretin-like"/>
</dbReference>
<dbReference type="InParanoid" id="A0A1X7UQN1"/>
<feature type="transmembrane region" description="Helical" evidence="5">
    <location>
        <begin position="301"/>
        <end position="323"/>
    </location>
</feature>
<accession>A0A1X7UQN1</accession>
<dbReference type="Proteomes" id="UP000007879">
    <property type="component" value="Unassembled WGS sequence"/>
</dbReference>
<keyword evidence="2 5" id="KW-0812">Transmembrane</keyword>
<keyword evidence="4 5" id="KW-0472">Membrane</keyword>
<feature type="domain" description="G-protein coupled receptors family 2 profile 2" evidence="6">
    <location>
        <begin position="26"/>
        <end position="324"/>
    </location>
</feature>
<comment type="subcellular location">
    <subcellularLocation>
        <location evidence="1">Membrane</location>
        <topology evidence="1">Multi-pass membrane protein</topology>
    </subcellularLocation>
</comment>
<dbReference type="EnsemblMetazoa" id="Aqu2.1.29971_001">
    <property type="protein sequence ID" value="Aqu2.1.29971_001"/>
    <property type="gene ID" value="Aqu2.1.29971"/>
</dbReference>
<reference evidence="7" key="2">
    <citation type="submission" date="2017-05" db="UniProtKB">
        <authorList>
            <consortium name="EnsemblMetazoa"/>
        </authorList>
    </citation>
    <scope>IDENTIFICATION</scope>
</reference>
<evidence type="ECO:0000259" key="6">
    <source>
        <dbReference type="PROSITE" id="PS50261"/>
    </source>
</evidence>
<dbReference type="GO" id="GO:0004930">
    <property type="term" value="F:G protein-coupled receptor activity"/>
    <property type="evidence" value="ECO:0007669"/>
    <property type="project" value="InterPro"/>
</dbReference>
<evidence type="ECO:0000256" key="1">
    <source>
        <dbReference type="ARBA" id="ARBA00004141"/>
    </source>
</evidence>
<dbReference type="PROSITE" id="PS50261">
    <property type="entry name" value="G_PROTEIN_RECEP_F2_4"/>
    <property type="match status" value="1"/>
</dbReference>
<evidence type="ECO:0000256" key="5">
    <source>
        <dbReference type="SAM" id="Phobius"/>
    </source>
</evidence>
<dbReference type="AlphaFoldDB" id="A0A1X7UQN1"/>
<keyword evidence="8" id="KW-1185">Reference proteome</keyword>
<dbReference type="OrthoDB" id="100006at2759"/>
<dbReference type="SUPFAM" id="SSF81321">
    <property type="entry name" value="Family A G protein-coupled receptor-like"/>
    <property type="match status" value="1"/>
</dbReference>
<feature type="transmembrane region" description="Helical" evidence="5">
    <location>
        <begin position="214"/>
        <end position="237"/>
    </location>
</feature>
<evidence type="ECO:0000313" key="8">
    <source>
        <dbReference type="Proteomes" id="UP000007879"/>
    </source>
</evidence>
<feature type="transmembrane region" description="Helical" evidence="5">
    <location>
        <begin position="265"/>
        <end position="289"/>
    </location>
</feature>
<proteinExistence type="predicted"/>
<gene>
    <name evidence="7" type="primary">105312979</name>
</gene>
<dbReference type="Gene3D" id="1.20.1070.10">
    <property type="entry name" value="Rhodopsin 7-helix transmembrane proteins"/>
    <property type="match status" value="1"/>
</dbReference>
<name>A0A1X7UQN1_AMPQE</name>
<dbReference type="EnsemblMetazoa" id="XM_011406040.2">
    <property type="protein sequence ID" value="XP_011404342.1"/>
    <property type="gene ID" value="LOC105312979"/>
</dbReference>
<dbReference type="GO" id="GO:0007189">
    <property type="term" value="P:adenylate cyclase-activating G protein-coupled receptor signaling pathway"/>
    <property type="evidence" value="ECO:0007669"/>
    <property type="project" value="TreeGrafter"/>
</dbReference>